<name>A0ABS2KPB5_9NOCA</name>
<organism evidence="2 3">
    <name type="scientific">Rhodococcoides corynebacterioides</name>
    <dbReference type="NCBI Taxonomy" id="53972"/>
    <lineage>
        <taxon>Bacteria</taxon>
        <taxon>Bacillati</taxon>
        <taxon>Actinomycetota</taxon>
        <taxon>Actinomycetes</taxon>
        <taxon>Mycobacteriales</taxon>
        <taxon>Nocardiaceae</taxon>
        <taxon>Rhodococcoides</taxon>
    </lineage>
</organism>
<protein>
    <recommendedName>
        <fullName evidence="4">Modification methylase HgiDII</fullName>
    </recommendedName>
</protein>
<evidence type="ECO:0000313" key="2">
    <source>
        <dbReference type="EMBL" id="MBM7413782.1"/>
    </source>
</evidence>
<reference evidence="2 3" key="1">
    <citation type="submission" date="2021-01" db="EMBL/GenBank/DDBJ databases">
        <title>Genomics of switchgrass bacterial isolates.</title>
        <authorList>
            <person name="Shade A."/>
        </authorList>
    </citation>
    <scope>NUCLEOTIDE SEQUENCE [LARGE SCALE GENOMIC DNA]</scope>
    <source>
        <strain evidence="2 3">PvP111</strain>
    </source>
</reference>
<evidence type="ECO:0000313" key="3">
    <source>
        <dbReference type="Proteomes" id="UP000703038"/>
    </source>
</evidence>
<accession>A0ABS2KPB5</accession>
<dbReference type="Proteomes" id="UP000703038">
    <property type="component" value="Unassembled WGS sequence"/>
</dbReference>
<gene>
    <name evidence="2" type="ORF">JOE42_000515</name>
</gene>
<feature type="region of interest" description="Disordered" evidence="1">
    <location>
        <begin position="18"/>
        <end position="51"/>
    </location>
</feature>
<dbReference type="RefSeq" id="WP_204866483.1">
    <property type="nucleotide sequence ID" value="NZ_JAFBBK010000001.1"/>
</dbReference>
<comment type="caution">
    <text evidence="2">The sequence shown here is derived from an EMBL/GenBank/DDBJ whole genome shotgun (WGS) entry which is preliminary data.</text>
</comment>
<dbReference type="EMBL" id="JAFBBK010000001">
    <property type="protein sequence ID" value="MBM7413782.1"/>
    <property type="molecule type" value="Genomic_DNA"/>
</dbReference>
<evidence type="ECO:0008006" key="4">
    <source>
        <dbReference type="Google" id="ProtNLM"/>
    </source>
</evidence>
<sequence length="86" mass="9409">MSDDQEVMQKITAKIDARLGAQTNGLQNEVPPGASTQDDDEDGERGPLGRDYHLAGKYAQALAINEPSVIDRAEFDRLVETYGDDD</sequence>
<keyword evidence="3" id="KW-1185">Reference proteome</keyword>
<evidence type="ECO:0000256" key="1">
    <source>
        <dbReference type="SAM" id="MobiDB-lite"/>
    </source>
</evidence>
<proteinExistence type="predicted"/>